<dbReference type="Gene3D" id="3.40.50.720">
    <property type="entry name" value="NAD(P)-binding Rossmann-like Domain"/>
    <property type="match status" value="1"/>
</dbReference>
<evidence type="ECO:0000256" key="6">
    <source>
        <dbReference type="PROSITE-ProRule" id="PRU10010"/>
    </source>
</evidence>
<evidence type="ECO:0000313" key="9">
    <source>
        <dbReference type="Proteomes" id="UP000658127"/>
    </source>
</evidence>
<dbReference type="InterPro" id="IPR000706">
    <property type="entry name" value="AGPR_type-1"/>
</dbReference>
<dbReference type="EMBL" id="BMNE01000010">
    <property type="protein sequence ID" value="GGN96994.1"/>
    <property type="molecule type" value="Genomic_DNA"/>
</dbReference>
<protein>
    <recommendedName>
        <fullName evidence="5">N-acetyl-gamma-glutamyl-phosphate reductase</fullName>
        <shortName evidence="5">AGPR</shortName>
        <ecNumber evidence="5">1.2.1.38</ecNumber>
    </recommendedName>
    <alternativeName>
        <fullName evidence="5">N-acetyl-glutamate semialdehyde dehydrogenase</fullName>
        <shortName evidence="5">NAGSA dehydrogenase</shortName>
    </alternativeName>
</protein>
<dbReference type="CDD" id="cd24148">
    <property type="entry name" value="AGPR_1_actinobacAGPR_like"/>
    <property type="match status" value="1"/>
</dbReference>
<dbReference type="SUPFAM" id="SSF55347">
    <property type="entry name" value="Glyceraldehyde-3-phosphate dehydrogenase-like, C-terminal domain"/>
    <property type="match status" value="1"/>
</dbReference>
<dbReference type="Pfam" id="PF01118">
    <property type="entry name" value="Semialdhyde_dh"/>
    <property type="match status" value="1"/>
</dbReference>
<evidence type="ECO:0000259" key="7">
    <source>
        <dbReference type="SMART" id="SM00859"/>
    </source>
</evidence>
<dbReference type="InterPro" id="IPR050085">
    <property type="entry name" value="AGPR"/>
</dbReference>
<evidence type="ECO:0000256" key="1">
    <source>
        <dbReference type="ARBA" id="ARBA00022571"/>
    </source>
</evidence>
<evidence type="ECO:0000256" key="5">
    <source>
        <dbReference type="HAMAP-Rule" id="MF_00150"/>
    </source>
</evidence>
<evidence type="ECO:0000256" key="4">
    <source>
        <dbReference type="ARBA" id="ARBA00023002"/>
    </source>
</evidence>
<keyword evidence="4 5" id="KW-0560">Oxidoreductase</keyword>
<dbReference type="InterPro" id="IPR036291">
    <property type="entry name" value="NAD(P)-bd_dom_sf"/>
</dbReference>
<dbReference type="HAMAP" id="MF_00150">
    <property type="entry name" value="ArgC_type1"/>
    <property type="match status" value="1"/>
</dbReference>
<accession>A0ABQ2KZ02</accession>
<name>A0ABQ2KZ02_9NOCA</name>
<evidence type="ECO:0000313" key="8">
    <source>
        <dbReference type="EMBL" id="GGN96994.1"/>
    </source>
</evidence>
<dbReference type="PANTHER" id="PTHR32338">
    <property type="entry name" value="N-ACETYL-GAMMA-GLUTAMYL-PHOSPHATE REDUCTASE, CHLOROPLASTIC-RELATED-RELATED"/>
    <property type="match status" value="1"/>
</dbReference>
<dbReference type="SMART" id="SM00859">
    <property type="entry name" value="Semialdhyde_dh"/>
    <property type="match status" value="1"/>
</dbReference>
<keyword evidence="1 5" id="KW-0055">Arginine biosynthesis</keyword>
<comment type="similarity">
    <text evidence="5">Belongs to the NAGSA dehydrogenase family. Type 1 subfamily.</text>
</comment>
<dbReference type="NCBIfam" id="TIGR01850">
    <property type="entry name" value="argC"/>
    <property type="match status" value="1"/>
</dbReference>
<dbReference type="InterPro" id="IPR023013">
    <property type="entry name" value="AGPR_AS"/>
</dbReference>
<keyword evidence="9" id="KW-1185">Reference proteome</keyword>
<dbReference type="Gene3D" id="3.30.360.10">
    <property type="entry name" value="Dihydrodipicolinate Reductase, domain 2"/>
    <property type="match status" value="1"/>
</dbReference>
<dbReference type="PROSITE" id="PS01224">
    <property type="entry name" value="ARGC"/>
    <property type="match status" value="1"/>
</dbReference>
<feature type="domain" description="Semialdehyde dehydrogenase NAD-binding" evidence="7">
    <location>
        <begin position="16"/>
        <end position="153"/>
    </location>
</feature>
<organism evidence="8 9">
    <name type="scientific">Nocardia rhizosphaerihabitans</name>
    <dbReference type="NCBI Taxonomy" id="1691570"/>
    <lineage>
        <taxon>Bacteria</taxon>
        <taxon>Bacillati</taxon>
        <taxon>Actinomycetota</taxon>
        <taxon>Actinomycetes</taxon>
        <taxon>Mycobacteriales</taxon>
        <taxon>Nocardiaceae</taxon>
        <taxon>Nocardia</taxon>
    </lineage>
</organism>
<keyword evidence="2 5" id="KW-0028">Amino-acid biosynthesis</keyword>
<dbReference type="SUPFAM" id="SSF51735">
    <property type="entry name" value="NAD(P)-binding Rossmann-fold domains"/>
    <property type="match status" value="1"/>
</dbReference>
<keyword evidence="3 5" id="KW-0521">NADP</keyword>
<dbReference type="PANTHER" id="PTHR32338:SF10">
    <property type="entry name" value="N-ACETYL-GAMMA-GLUTAMYL-PHOSPHATE REDUCTASE, CHLOROPLASTIC-RELATED"/>
    <property type="match status" value="1"/>
</dbReference>
<feature type="active site" evidence="5 6">
    <location>
        <position position="163"/>
    </location>
</feature>
<dbReference type="Pfam" id="PF22698">
    <property type="entry name" value="Semialdhyde_dhC_1"/>
    <property type="match status" value="1"/>
</dbReference>
<sequence length="357" mass="36022">MHNHHMVDSSGGPALRVAVAGASGYAGGEVLRLLLNHPEYRAGRLEIGALTAGSNAGTALGALQPHLLPLADRILQETTPEVLAGHDIVFLGLPHGQSGAIAQALPESTVIIDCGADFRLTDAAAWEKYYGSAHAGSWPYGLPELPGGRAALTGARRIAVPGCYPTVSSVALAPAVAAGIIEPAVNVVAISGTSGAGRKLDVGLLGSEVMGSVRAYSIAGAHRHTPEIAQNLKAAGGVDVAVSFTPVLAPMPRGILATCTAPVKVDAAEARAVYEKAYADEPFVHLLPEGVLPQTGSVLGSNAITLQVTVDTDAGLLVVIGAIDNLTKGTAGAAVQSMNLAVGFDETAGLSTVGVAP</sequence>
<comment type="caution">
    <text evidence="8">The sequence shown here is derived from an EMBL/GenBank/DDBJ whole genome shotgun (WGS) entry which is preliminary data.</text>
</comment>
<dbReference type="InterPro" id="IPR000534">
    <property type="entry name" value="Semialdehyde_DH_NAD-bd"/>
</dbReference>
<evidence type="ECO:0000256" key="2">
    <source>
        <dbReference type="ARBA" id="ARBA00022605"/>
    </source>
</evidence>
<comment type="subcellular location">
    <subcellularLocation>
        <location evidence="5">Cytoplasm</location>
    </subcellularLocation>
</comment>
<reference evidence="9" key="1">
    <citation type="journal article" date="2019" name="Int. J. Syst. Evol. Microbiol.">
        <title>The Global Catalogue of Microorganisms (GCM) 10K type strain sequencing project: providing services to taxonomists for standard genome sequencing and annotation.</title>
        <authorList>
            <consortium name="The Broad Institute Genomics Platform"/>
            <consortium name="The Broad Institute Genome Sequencing Center for Infectious Disease"/>
            <person name="Wu L."/>
            <person name="Ma J."/>
        </authorList>
    </citation>
    <scope>NUCLEOTIDE SEQUENCE [LARGE SCALE GENOMIC DNA]</scope>
    <source>
        <strain evidence="9">CGMCC 4.7329</strain>
    </source>
</reference>
<comment type="pathway">
    <text evidence="5">Amino-acid biosynthesis; L-arginine biosynthesis; N(2)-acetyl-L-ornithine from L-glutamate: step 3/4.</text>
</comment>
<evidence type="ECO:0000256" key="3">
    <source>
        <dbReference type="ARBA" id="ARBA00022857"/>
    </source>
</evidence>
<keyword evidence="5" id="KW-0963">Cytoplasm</keyword>
<comment type="function">
    <text evidence="5">Catalyzes the NADPH-dependent reduction of N-acetyl-5-glutamyl phosphate to yield N-acetyl-L-glutamate 5-semialdehyde.</text>
</comment>
<dbReference type="Proteomes" id="UP000658127">
    <property type="component" value="Unassembled WGS sequence"/>
</dbReference>
<dbReference type="CDD" id="cd23934">
    <property type="entry name" value="AGPR_1_C"/>
    <property type="match status" value="1"/>
</dbReference>
<gene>
    <name evidence="5 8" type="primary">argC</name>
    <name evidence="8" type="ORF">GCM10011610_62550</name>
</gene>
<comment type="catalytic activity">
    <reaction evidence="5">
        <text>N-acetyl-L-glutamate 5-semialdehyde + phosphate + NADP(+) = N-acetyl-L-glutamyl 5-phosphate + NADPH + H(+)</text>
        <dbReference type="Rhea" id="RHEA:21588"/>
        <dbReference type="ChEBI" id="CHEBI:15378"/>
        <dbReference type="ChEBI" id="CHEBI:29123"/>
        <dbReference type="ChEBI" id="CHEBI:43474"/>
        <dbReference type="ChEBI" id="CHEBI:57783"/>
        <dbReference type="ChEBI" id="CHEBI:57936"/>
        <dbReference type="ChEBI" id="CHEBI:58349"/>
        <dbReference type="EC" id="1.2.1.38"/>
    </reaction>
</comment>
<proteinExistence type="inferred from homology"/>
<dbReference type="InterPro" id="IPR058924">
    <property type="entry name" value="AGPR_dimerisation_dom"/>
</dbReference>
<dbReference type="EC" id="1.2.1.38" evidence="5"/>